<feature type="disulfide bond" evidence="8">
    <location>
        <begin position="637"/>
        <end position="666"/>
    </location>
</feature>
<dbReference type="InterPro" id="IPR036026">
    <property type="entry name" value="Seven-hairpin_glycosidases"/>
</dbReference>
<dbReference type="EMBL" id="JAUTDP010000003">
    <property type="protein sequence ID" value="KAK3400511.1"/>
    <property type="molecule type" value="Genomic_DNA"/>
</dbReference>
<dbReference type="Pfam" id="PF01532">
    <property type="entry name" value="Glyco_hydro_47"/>
    <property type="match status" value="3"/>
</dbReference>
<feature type="compositionally biased region" description="Low complexity" evidence="11">
    <location>
        <begin position="772"/>
        <end position="788"/>
    </location>
</feature>
<keyword evidence="9" id="KW-0326">Glycosidase</keyword>
<keyword evidence="10" id="KW-0175">Coiled coil</keyword>
<sequence>MLRIRRYRPFLIGAFIILVLLYHVSQNSDWELSQSALYPPKAAAPAPDSASSKDGVNVGYRPPQQPPKPLPTTTTSHVATLVAYEKQTSSVPKKETGIRIPQLKTSNEVPGSFGLPTPAPAAGGNGKAHDQSAAPEESHVAVKLPDRPVPETHDHSGHHEDDDIKEDDVKPTSTQVHWTKPSEYFPVPKESIIKLPTGKPKAIPTVQAKFGPESPEAKEKRLARLDKVRQEAQRAWSGYKKYAWGHDELTPVTKESKDPFCGWAATLVDSLDTLWIMGLKEEFDEAVEYVKQLDFTYSAYRSEIPVFETTIRYLGGFLGAYDVSGGEKTKAGYKILLDKAVELAEVLMSVFDTPNRMPILYYNWHPAFNVNPKRASTSAGMAELGTLSMEFTRLAQLTGENKYYDAVARITNALEDLQNREGGTALPGIFPEHIDASGCNRTAQAEASLDNLSEAGRQQVDDATDVNEEPQGFSPGMTDQDIQNAKDPLNFNGITNTKRSLDRRTPPPRYSIPKHQPPPWKSPKSQGSPYNAQGFSANWDCVPQGLVAGGWGSESYSMGGSQDSAYEYFPKQYLLLGGLEDKYRTMHLKVSEAVKKYLLFRPMAPGNPDILFSAKVVSPDHTDQKLSYEWEVTHLTCFLGGMFGLGGKIFDSPEDVEIGRKLADGCAWAYEVMPTGIMPEYSMVMPCAKADECEWNRTAWYNAIDTEASWRDQQLRQWEVNHAEWVNEVKRLEEEYKVAKARAEVEAEAAEVEAARKVKGEKETEAILQDAQGQPGQGQQQQQQQQQQTVPKPADHQYNQPKQALNPGVHQGMKQDVDYHLTRRKRQVPEVAAKVNRIEDELDLNNHMATSHHQQQQQQQQSREQQQYQQQKPLLELHLPPEPEKPMSHEEYVKDRLEREKIPEGFVTLNDRRYILRPEAIESIFYYYRITGSSTWQDKGWKMFESIISAVRTDVAHSAIDNVAFVASPSSSSSIRSYNSRSSFSSATKYSAPGSSSLRDEEEKRATKGGPAFTDSMESFWLAETLKYFYLLFAEPEVISLDEWVLNTEAHPFRRPT</sequence>
<dbReference type="InterPro" id="IPR050749">
    <property type="entry name" value="Glycosyl_Hydrolase_47"/>
</dbReference>
<feature type="coiled-coil region" evidence="10">
    <location>
        <begin position="715"/>
        <end position="758"/>
    </location>
</feature>
<keyword evidence="7" id="KW-0106">Calcium</keyword>
<gene>
    <name evidence="12" type="ORF">B0T20DRAFT_146963</name>
</gene>
<dbReference type="SUPFAM" id="SSF48225">
    <property type="entry name" value="Seven-hairpin glycosidases"/>
    <property type="match status" value="1"/>
</dbReference>
<feature type="region of interest" description="Disordered" evidence="11">
    <location>
        <begin position="86"/>
        <end position="178"/>
    </location>
</feature>
<dbReference type="GO" id="GO:0004571">
    <property type="term" value="F:mannosyl-oligosaccharide 1,2-alpha-mannosidase activity"/>
    <property type="evidence" value="ECO:0007669"/>
    <property type="project" value="InterPro"/>
</dbReference>
<evidence type="ECO:0000256" key="4">
    <source>
        <dbReference type="ARBA" id="ARBA00022801"/>
    </source>
</evidence>
<dbReference type="AlphaFoldDB" id="A0AAE0PIJ0"/>
<dbReference type="GO" id="GO:0036503">
    <property type="term" value="P:ERAD pathway"/>
    <property type="evidence" value="ECO:0007669"/>
    <property type="project" value="UniProtKB-ARBA"/>
</dbReference>
<comment type="caution">
    <text evidence="12">The sequence shown here is derived from an EMBL/GenBank/DDBJ whole genome shotgun (WGS) entry which is preliminary data.</text>
</comment>
<evidence type="ECO:0000256" key="11">
    <source>
        <dbReference type="SAM" id="MobiDB-lite"/>
    </source>
</evidence>
<feature type="compositionally biased region" description="Pro residues" evidence="11">
    <location>
        <begin position="507"/>
        <end position="521"/>
    </location>
</feature>
<keyword evidence="13" id="KW-1185">Reference proteome</keyword>
<organism evidence="12 13">
    <name type="scientific">Sordaria brevicollis</name>
    <dbReference type="NCBI Taxonomy" id="83679"/>
    <lineage>
        <taxon>Eukaryota</taxon>
        <taxon>Fungi</taxon>
        <taxon>Dikarya</taxon>
        <taxon>Ascomycota</taxon>
        <taxon>Pezizomycotina</taxon>
        <taxon>Sordariomycetes</taxon>
        <taxon>Sordariomycetidae</taxon>
        <taxon>Sordariales</taxon>
        <taxon>Sordariaceae</taxon>
        <taxon>Sordaria</taxon>
    </lineage>
</organism>
<feature type="compositionally biased region" description="Low complexity" evidence="11">
    <location>
        <begin position="40"/>
        <end position="54"/>
    </location>
</feature>
<reference evidence="12" key="2">
    <citation type="submission" date="2023-07" db="EMBL/GenBank/DDBJ databases">
        <authorList>
            <consortium name="Lawrence Berkeley National Laboratory"/>
            <person name="Haridas S."/>
            <person name="Hensen N."/>
            <person name="Bonometti L."/>
            <person name="Westerberg I."/>
            <person name="Brannstrom I.O."/>
            <person name="Guillou S."/>
            <person name="Cros-Aarteil S."/>
            <person name="Calhoun S."/>
            <person name="Kuo A."/>
            <person name="Mondo S."/>
            <person name="Pangilinan J."/>
            <person name="Riley R."/>
            <person name="LaButti K."/>
            <person name="Andreopoulos B."/>
            <person name="Lipzen A."/>
            <person name="Chen C."/>
            <person name="Yanf M."/>
            <person name="Daum C."/>
            <person name="Ng V."/>
            <person name="Clum A."/>
            <person name="Steindorff A."/>
            <person name="Ohm R."/>
            <person name="Martin F."/>
            <person name="Silar P."/>
            <person name="Natvig D."/>
            <person name="Lalanne C."/>
            <person name="Gautier V."/>
            <person name="Ament-velasquez S.L."/>
            <person name="Kruys A."/>
            <person name="Hutchinson M.I."/>
            <person name="Powell A.J."/>
            <person name="Barry K."/>
            <person name="Miller A.N."/>
            <person name="Grigoriev I.V."/>
            <person name="Debuchy R."/>
            <person name="Gladieux P."/>
            <person name="Thoren M.H."/>
            <person name="Johannesson H."/>
        </authorList>
    </citation>
    <scope>NUCLEOTIDE SEQUENCE</scope>
    <source>
        <strain evidence="12">FGSC 1904</strain>
    </source>
</reference>
<feature type="active site" evidence="6">
    <location>
        <position position="919"/>
    </location>
</feature>
<name>A0AAE0PIJ0_SORBR</name>
<evidence type="ECO:0000256" key="7">
    <source>
        <dbReference type="PIRSR" id="PIRSR601382-2"/>
    </source>
</evidence>
<dbReference type="InterPro" id="IPR001382">
    <property type="entry name" value="Glyco_hydro_47"/>
</dbReference>
<feature type="region of interest" description="Disordered" evidence="11">
    <location>
        <begin position="462"/>
        <end position="532"/>
    </location>
</feature>
<dbReference type="InterPro" id="IPR012341">
    <property type="entry name" value="6hp_glycosidase-like_sf"/>
</dbReference>
<dbReference type="Proteomes" id="UP001281003">
    <property type="component" value="Unassembled WGS sequence"/>
</dbReference>
<dbReference type="PRINTS" id="PR00747">
    <property type="entry name" value="GLYHDRLASE47"/>
</dbReference>
<dbReference type="GO" id="GO:0005509">
    <property type="term" value="F:calcium ion binding"/>
    <property type="evidence" value="ECO:0007669"/>
    <property type="project" value="InterPro"/>
</dbReference>
<feature type="active site" description="Proton donor" evidence="6">
    <location>
        <position position="308"/>
    </location>
</feature>
<evidence type="ECO:0000256" key="6">
    <source>
        <dbReference type="PIRSR" id="PIRSR601382-1"/>
    </source>
</evidence>
<proteinExistence type="inferred from homology"/>
<comment type="cofactor">
    <cofactor evidence="1 7">
        <name>Ca(2+)</name>
        <dbReference type="ChEBI" id="CHEBI:29108"/>
    </cofactor>
</comment>
<feature type="region of interest" description="Disordered" evidence="11">
    <location>
        <begin position="40"/>
        <end position="74"/>
    </location>
</feature>
<keyword evidence="5 8" id="KW-1015">Disulfide bond</keyword>
<dbReference type="FunFam" id="1.50.10.10:FF:000054">
    <property type="entry name" value="alpha-1,2-Mannosidase"/>
    <property type="match status" value="1"/>
</dbReference>
<evidence type="ECO:0000256" key="1">
    <source>
        <dbReference type="ARBA" id="ARBA00001913"/>
    </source>
</evidence>
<feature type="compositionally biased region" description="Basic and acidic residues" evidence="11">
    <location>
        <begin position="136"/>
        <end position="170"/>
    </location>
</feature>
<feature type="compositionally biased region" description="Polar residues" evidence="11">
    <location>
        <begin position="987"/>
        <end position="997"/>
    </location>
</feature>
<reference evidence="12" key="1">
    <citation type="journal article" date="2023" name="Mol. Phylogenet. Evol.">
        <title>Genome-scale phylogeny and comparative genomics of the fungal order Sordariales.</title>
        <authorList>
            <person name="Hensen N."/>
            <person name="Bonometti L."/>
            <person name="Westerberg I."/>
            <person name="Brannstrom I.O."/>
            <person name="Guillou S."/>
            <person name="Cros-Aarteil S."/>
            <person name="Calhoun S."/>
            <person name="Haridas S."/>
            <person name="Kuo A."/>
            <person name="Mondo S."/>
            <person name="Pangilinan J."/>
            <person name="Riley R."/>
            <person name="LaButti K."/>
            <person name="Andreopoulos B."/>
            <person name="Lipzen A."/>
            <person name="Chen C."/>
            <person name="Yan M."/>
            <person name="Daum C."/>
            <person name="Ng V."/>
            <person name="Clum A."/>
            <person name="Steindorff A."/>
            <person name="Ohm R.A."/>
            <person name="Martin F."/>
            <person name="Silar P."/>
            <person name="Natvig D.O."/>
            <person name="Lalanne C."/>
            <person name="Gautier V."/>
            <person name="Ament-Velasquez S.L."/>
            <person name="Kruys A."/>
            <person name="Hutchinson M.I."/>
            <person name="Powell A.J."/>
            <person name="Barry K."/>
            <person name="Miller A.N."/>
            <person name="Grigoriev I.V."/>
            <person name="Debuchy R."/>
            <person name="Gladieux P."/>
            <person name="Hiltunen Thoren M."/>
            <person name="Johannesson H."/>
        </authorList>
    </citation>
    <scope>NUCLEOTIDE SEQUENCE</scope>
    <source>
        <strain evidence="12">FGSC 1904</strain>
    </source>
</reference>
<feature type="active site" evidence="6">
    <location>
        <position position="563"/>
    </location>
</feature>
<comment type="similarity">
    <text evidence="3 9">Belongs to the glycosyl hydrolase 47 family.</text>
</comment>
<dbReference type="GO" id="GO:0016020">
    <property type="term" value="C:membrane"/>
    <property type="evidence" value="ECO:0007669"/>
    <property type="project" value="InterPro"/>
</dbReference>
<keyword evidence="4 9" id="KW-0378">Hydrolase</keyword>
<dbReference type="GO" id="GO:0005783">
    <property type="term" value="C:endoplasmic reticulum"/>
    <property type="evidence" value="ECO:0007669"/>
    <property type="project" value="TreeGrafter"/>
</dbReference>
<feature type="region of interest" description="Disordered" evidence="11">
    <location>
        <begin position="849"/>
        <end position="870"/>
    </location>
</feature>
<dbReference type="EC" id="3.2.1.-" evidence="9"/>
<evidence type="ECO:0000256" key="5">
    <source>
        <dbReference type="ARBA" id="ARBA00023157"/>
    </source>
</evidence>
<evidence type="ECO:0000256" key="3">
    <source>
        <dbReference type="ARBA" id="ARBA00007658"/>
    </source>
</evidence>
<evidence type="ECO:0000313" key="12">
    <source>
        <dbReference type="EMBL" id="KAK3400511.1"/>
    </source>
</evidence>
<dbReference type="PANTHER" id="PTHR11742">
    <property type="entry name" value="MANNOSYL-OLIGOSACCHARIDE ALPHA-1,2-MANNOSIDASE-RELATED"/>
    <property type="match status" value="1"/>
</dbReference>
<comment type="pathway">
    <text evidence="2">Protein modification; protein glycosylation.</text>
</comment>
<evidence type="ECO:0000313" key="13">
    <source>
        <dbReference type="Proteomes" id="UP001281003"/>
    </source>
</evidence>
<feature type="region of interest" description="Disordered" evidence="11">
    <location>
        <begin position="984"/>
        <end position="1010"/>
    </location>
</feature>
<evidence type="ECO:0000256" key="2">
    <source>
        <dbReference type="ARBA" id="ARBA00004922"/>
    </source>
</evidence>
<evidence type="ECO:0000256" key="8">
    <source>
        <dbReference type="PIRSR" id="PIRSR601382-3"/>
    </source>
</evidence>
<dbReference type="PANTHER" id="PTHR11742:SF103">
    <property type="entry name" value="ENDOPLASMIC RETICULUM MANNOSIDASE MNL2-RELATED"/>
    <property type="match status" value="1"/>
</dbReference>
<protein>
    <recommendedName>
        <fullName evidence="9">alpha-1,2-Mannosidase</fullName>
        <ecNumber evidence="9">3.2.1.-</ecNumber>
    </recommendedName>
</protein>
<feature type="region of interest" description="Disordered" evidence="11">
    <location>
        <begin position="771"/>
        <end position="811"/>
    </location>
</feature>
<feature type="compositionally biased region" description="Polar residues" evidence="11">
    <location>
        <begin position="523"/>
        <end position="532"/>
    </location>
</feature>
<dbReference type="GO" id="GO:0005975">
    <property type="term" value="P:carbohydrate metabolic process"/>
    <property type="evidence" value="ECO:0007669"/>
    <property type="project" value="InterPro"/>
</dbReference>
<dbReference type="Gene3D" id="1.50.10.10">
    <property type="match status" value="3"/>
</dbReference>
<evidence type="ECO:0000256" key="10">
    <source>
        <dbReference type="SAM" id="Coils"/>
    </source>
</evidence>
<feature type="compositionally biased region" description="Low complexity" evidence="11">
    <location>
        <begin position="854"/>
        <end position="870"/>
    </location>
</feature>
<feature type="active site" description="Proton donor" evidence="6">
    <location>
        <position position="680"/>
    </location>
</feature>
<evidence type="ECO:0000256" key="9">
    <source>
        <dbReference type="RuleBase" id="RU361193"/>
    </source>
</evidence>
<keyword evidence="7" id="KW-0479">Metal-binding</keyword>
<accession>A0AAE0PIJ0</accession>
<dbReference type="FunFam" id="1.50.10.10:FF:000044">
    <property type="entry name" value="alpha-1,2-Mannosidase"/>
    <property type="match status" value="1"/>
</dbReference>
<feature type="binding site" evidence="7">
    <location>
        <position position="1048"/>
    </location>
    <ligand>
        <name>Ca(2+)</name>
        <dbReference type="ChEBI" id="CHEBI:29108"/>
    </ligand>
</feature>